<gene>
    <name evidence="3" type="ORF">K505DRAFT_275655</name>
</gene>
<feature type="transmembrane region" description="Helical" evidence="2">
    <location>
        <begin position="20"/>
        <end position="39"/>
    </location>
</feature>
<evidence type="ECO:0000256" key="2">
    <source>
        <dbReference type="SAM" id="Phobius"/>
    </source>
</evidence>
<organism evidence="3 4">
    <name type="scientific">Melanomma pulvis-pyrius CBS 109.77</name>
    <dbReference type="NCBI Taxonomy" id="1314802"/>
    <lineage>
        <taxon>Eukaryota</taxon>
        <taxon>Fungi</taxon>
        <taxon>Dikarya</taxon>
        <taxon>Ascomycota</taxon>
        <taxon>Pezizomycotina</taxon>
        <taxon>Dothideomycetes</taxon>
        <taxon>Pleosporomycetidae</taxon>
        <taxon>Pleosporales</taxon>
        <taxon>Melanommataceae</taxon>
        <taxon>Melanomma</taxon>
    </lineage>
</organism>
<evidence type="ECO:0000313" key="3">
    <source>
        <dbReference type="EMBL" id="KAF2794178.1"/>
    </source>
</evidence>
<sequence length="235" mass="26272">MAPKPRAKPSPYPVLPFHIIRSLQLVSALIVAAIMGYFLKELQHDHYRLPWTFILLLTTSLLTLVFLATTLILHALHTLNPLLNTSLNALLTLLWTLSFSLLTWWSAGTLGHVCNRLNWDTNTGIMVCRIYKALFSFALLGFLSTALALGLDIRTLKQVGRRGKFAPLQQREDKMQGGLEDVGQELNPNPTRRGIKGNRGGEGYAVPDEQFAYQDDTSYQGAAGQVERRSLEARL</sequence>
<feature type="transmembrane region" description="Helical" evidence="2">
    <location>
        <begin position="88"/>
        <end position="110"/>
    </location>
</feature>
<proteinExistence type="predicted"/>
<dbReference type="EMBL" id="MU001900">
    <property type="protein sequence ID" value="KAF2794178.1"/>
    <property type="molecule type" value="Genomic_DNA"/>
</dbReference>
<feature type="region of interest" description="Disordered" evidence="1">
    <location>
        <begin position="176"/>
        <end position="203"/>
    </location>
</feature>
<feature type="transmembrane region" description="Helical" evidence="2">
    <location>
        <begin position="51"/>
        <end position="76"/>
    </location>
</feature>
<keyword evidence="2" id="KW-1133">Transmembrane helix</keyword>
<dbReference type="Proteomes" id="UP000799757">
    <property type="component" value="Unassembled WGS sequence"/>
</dbReference>
<name>A0A6A6XD34_9PLEO</name>
<dbReference type="OrthoDB" id="5344006at2759"/>
<dbReference type="AlphaFoldDB" id="A0A6A6XD34"/>
<keyword evidence="2" id="KW-0472">Membrane</keyword>
<feature type="transmembrane region" description="Helical" evidence="2">
    <location>
        <begin position="130"/>
        <end position="151"/>
    </location>
</feature>
<evidence type="ECO:0008006" key="5">
    <source>
        <dbReference type="Google" id="ProtNLM"/>
    </source>
</evidence>
<evidence type="ECO:0000256" key="1">
    <source>
        <dbReference type="SAM" id="MobiDB-lite"/>
    </source>
</evidence>
<evidence type="ECO:0000313" key="4">
    <source>
        <dbReference type="Proteomes" id="UP000799757"/>
    </source>
</evidence>
<keyword evidence="2" id="KW-0812">Transmembrane</keyword>
<accession>A0A6A6XD34</accession>
<protein>
    <recommendedName>
        <fullName evidence="5">MARVEL domain-containing protein</fullName>
    </recommendedName>
</protein>
<keyword evidence="4" id="KW-1185">Reference proteome</keyword>
<reference evidence="3" key="1">
    <citation type="journal article" date="2020" name="Stud. Mycol.">
        <title>101 Dothideomycetes genomes: a test case for predicting lifestyles and emergence of pathogens.</title>
        <authorList>
            <person name="Haridas S."/>
            <person name="Albert R."/>
            <person name="Binder M."/>
            <person name="Bloem J."/>
            <person name="Labutti K."/>
            <person name="Salamov A."/>
            <person name="Andreopoulos B."/>
            <person name="Baker S."/>
            <person name="Barry K."/>
            <person name="Bills G."/>
            <person name="Bluhm B."/>
            <person name="Cannon C."/>
            <person name="Castanera R."/>
            <person name="Culley D."/>
            <person name="Daum C."/>
            <person name="Ezra D."/>
            <person name="Gonzalez J."/>
            <person name="Henrissat B."/>
            <person name="Kuo A."/>
            <person name="Liang C."/>
            <person name="Lipzen A."/>
            <person name="Lutzoni F."/>
            <person name="Magnuson J."/>
            <person name="Mondo S."/>
            <person name="Nolan M."/>
            <person name="Ohm R."/>
            <person name="Pangilinan J."/>
            <person name="Park H.-J."/>
            <person name="Ramirez L."/>
            <person name="Alfaro M."/>
            <person name="Sun H."/>
            <person name="Tritt A."/>
            <person name="Yoshinaga Y."/>
            <person name="Zwiers L.-H."/>
            <person name="Turgeon B."/>
            <person name="Goodwin S."/>
            <person name="Spatafora J."/>
            <person name="Crous P."/>
            <person name="Grigoriev I."/>
        </authorList>
    </citation>
    <scope>NUCLEOTIDE SEQUENCE</scope>
    <source>
        <strain evidence="3">CBS 109.77</strain>
    </source>
</reference>